<dbReference type="InterPro" id="IPR029052">
    <property type="entry name" value="Metallo-depent_PP-like"/>
</dbReference>
<dbReference type="OrthoDB" id="783096at2759"/>
<dbReference type="PANTHER" id="PTHR32440:SF25">
    <property type="entry name" value="INACTIVE PURPLE ACID PHOSPHATASE 14-RELATED"/>
    <property type="match status" value="1"/>
</dbReference>
<name>A0A8X7UVW2_BRACI</name>
<comment type="subcellular location">
    <subcellularLocation>
        <location evidence="3">Secreted</location>
    </subcellularLocation>
</comment>
<dbReference type="SUPFAM" id="SSF56300">
    <property type="entry name" value="Metallo-dependent phosphatases"/>
    <property type="match status" value="2"/>
</dbReference>
<keyword evidence="9" id="KW-0862">Zinc</keyword>
<evidence type="ECO:0000256" key="11">
    <source>
        <dbReference type="ARBA" id="ARBA00023180"/>
    </source>
</evidence>
<feature type="chain" id="PRO_5036492768" description="Calcineurin-like phosphoesterase domain-containing protein" evidence="12">
    <location>
        <begin position="25"/>
        <end position="669"/>
    </location>
</feature>
<keyword evidence="10" id="KW-0408">Iron</keyword>
<keyword evidence="7" id="KW-0479">Metal-binding</keyword>
<dbReference type="GO" id="GO:0016788">
    <property type="term" value="F:hydrolase activity, acting on ester bonds"/>
    <property type="evidence" value="ECO:0007669"/>
    <property type="project" value="TreeGrafter"/>
</dbReference>
<evidence type="ECO:0000313" key="15">
    <source>
        <dbReference type="Proteomes" id="UP000886595"/>
    </source>
</evidence>
<evidence type="ECO:0000256" key="10">
    <source>
        <dbReference type="ARBA" id="ARBA00023004"/>
    </source>
</evidence>
<evidence type="ECO:0000256" key="4">
    <source>
        <dbReference type="ARBA" id="ARBA00008723"/>
    </source>
</evidence>
<evidence type="ECO:0000256" key="7">
    <source>
        <dbReference type="ARBA" id="ARBA00022723"/>
    </source>
</evidence>
<protein>
    <recommendedName>
        <fullName evidence="13">Calcineurin-like phosphoesterase domain-containing protein</fullName>
    </recommendedName>
</protein>
<keyword evidence="8 12" id="KW-0732">Signal</keyword>
<dbReference type="Pfam" id="PF00149">
    <property type="entry name" value="Metallophos"/>
    <property type="match status" value="2"/>
</dbReference>
<dbReference type="AlphaFoldDB" id="A0A8X7UVW2"/>
<organism evidence="14 15">
    <name type="scientific">Brassica carinata</name>
    <name type="common">Ethiopian mustard</name>
    <name type="synonym">Abyssinian cabbage</name>
    <dbReference type="NCBI Taxonomy" id="52824"/>
    <lineage>
        <taxon>Eukaryota</taxon>
        <taxon>Viridiplantae</taxon>
        <taxon>Streptophyta</taxon>
        <taxon>Embryophyta</taxon>
        <taxon>Tracheophyta</taxon>
        <taxon>Spermatophyta</taxon>
        <taxon>Magnoliopsida</taxon>
        <taxon>eudicotyledons</taxon>
        <taxon>Gunneridae</taxon>
        <taxon>Pentapetalae</taxon>
        <taxon>rosids</taxon>
        <taxon>malvids</taxon>
        <taxon>Brassicales</taxon>
        <taxon>Brassicaceae</taxon>
        <taxon>Brassiceae</taxon>
        <taxon>Brassica</taxon>
    </lineage>
</organism>
<feature type="signal peptide" evidence="12">
    <location>
        <begin position="1"/>
        <end position="24"/>
    </location>
</feature>
<dbReference type="EMBL" id="JAAMPC010000010">
    <property type="protein sequence ID" value="KAG2290496.1"/>
    <property type="molecule type" value="Genomic_DNA"/>
</dbReference>
<feature type="domain" description="Calcineurin-like phosphoesterase" evidence="13">
    <location>
        <begin position="385"/>
        <end position="576"/>
    </location>
</feature>
<evidence type="ECO:0000313" key="14">
    <source>
        <dbReference type="EMBL" id="KAG2290496.1"/>
    </source>
</evidence>
<dbReference type="InterPro" id="IPR004843">
    <property type="entry name" value="Calcineurin-like_PHP"/>
</dbReference>
<keyword evidence="11" id="KW-0325">Glycoprotein</keyword>
<dbReference type="Gene3D" id="3.60.21.10">
    <property type="match status" value="2"/>
</dbReference>
<proteinExistence type="inferred from homology"/>
<comment type="cofactor">
    <cofactor evidence="2">
        <name>Fe cation</name>
        <dbReference type="ChEBI" id="CHEBI:24875"/>
    </cofactor>
</comment>
<dbReference type="GO" id="GO:0005576">
    <property type="term" value="C:extracellular region"/>
    <property type="evidence" value="ECO:0007669"/>
    <property type="project" value="UniProtKB-SubCell"/>
</dbReference>
<evidence type="ECO:0000256" key="2">
    <source>
        <dbReference type="ARBA" id="ARBA00001962"/>
    </source>
</evidence>
<feature type="domain" description="Calcineurin-like phosphoesterase" evidence="13">
    <location>
        <begin position="65"/>
        <end position="289"/>
    </location>
</feature>
<dbReference type="FunFam" id="3.60.21.10:FF:000038">
    <property type="entry name" value="Probable inactive purple acid phosphatase 29"/>
    <property type="match status" value="2"/>
</dbReference>
<evidence type="ECO:0000256" key="9">
    <source>
        <dbReference type="ARBA" id="ARBA00022833"/>
    </source>
</evidence>
<comment type="caution">
    <text evidence="14">The sequence shown here is derived from an EMBL/GenBank/DDBJ whole genome shotgun (WGS) entry which is preliminary data.</text>
</comment>
<dbReference type="Proteomes" id="UP000886595">
    <property type="component" value="Unassembled WGS sequence"/>
</dbReference>
<sequence length="669" mass="75899">MWKILALFYVSLICLGLSVSPVDAYGRRQLRFNSNGRFKILQTQCSNVTPEELPYCSDLNTTSFIQRTIASEKPDLIVFSGDNVNGMCESGDAAKTMNMAFAPAIEAKIPWVAILGNHDQESDMTRETMMKHIVKMPYTLSEVNPFGSGIFPIDGFGNYNLQIEGPFGSPLFFKSLLNVYMLDGGDYVKLDGFAFNYDWVKSSQVNWYEHASKWQEMEYKRWPFPQNSTAPGLVYVHIPVPEFKQFSEPRQMTGVRQEQTCSAPINSGLFTKLVERGEVKGVFSGHDHVNDFCATLNGVNLCYAGGSGYHGYGKTGWARRVRVVEAQLEKTKYGRWGAVDKITTWKRLDDKNHSLIDTQLLWSKNTRDNVYGMCESGDVAKSMDMAFAPAIEARIPWVAILGNHDQESDMTRETLMKYIVKMPYTLSEVNPFGSWLYPIDGFGNYNLQIEGPFGSPLFFKSLLNLYMLDGGDYVKLDGFAFNYDWVKSSQVNWYEHASKWQEMEYKKWPFPQNSTAPGLVYLHIPVPEFKQFSTPSYGVIGVRQEQTCSAPINSGLFTKLVERGEVKGVFSGHDHVNDFCATLNGVNLCYAGGSGYHGYGKTGWARRVRVVEAQLEKTKYGRWGAVDKITTWKRLDDKNHSLIDTQLLWSKNTTLDANYRFKCNKIKQH</sequence>
<accession>A0A8X7UVW2</accession>
<reference evidence="14 15" key="1">
    <citation type="submission" date="2020-02" db="EMBL/GenBank/DDBJ databases">
        <authorList>
            <person name="Ma Q."/>
            <person name="Huang Y."/>
            <person name="Song X."/>
            <person name="Pei D."/>
        </authorList>
    </citation>
    <scope>NUCLEOTIDE SEQUENCE [LARGE SCALE GENOMIC DNA]</scope>
    <source>
        <strain evidence="14">Sxm20200214</strain>
        <tissue evidence="14">Leaf</tissue>
    </source>
</reference>
<evidence type="ECO:0000256" key="12">
    <source>
        <dbReference type="SAM" id="SignalP"/>
    </source>
</evidence>
<evidence type="ECO:0000256" key="1">
    <source>
        <dbReference type="ARBA" id="ARBA00001947"/>
    </source>
</evidence>
<evidence type="ECO:0000256" key="8">
    <source>
        <dbReference type="ARBA" id="ARBA00022729"/>
    </source>
</evidence>
<dbReference type="GO" id="GO:0005737">
    <property type="term" value="C:cytoplasm"/>
    <property type="evidence" value="ECO:0007669"/>
    <property type="project" value="TreeGrafter"/>
</dbReference>
<evidence type="ECO:0000259" key="13">
    <source>
        <dbReference type="Pfam" id="PF00149"/>
    </source>
</evidence>
<dbReference type="CDD" id="cd07383">
    <property type="entry name" value="MPP_Dcr2"/>
    <property type="match status" value="2"/>
</dbReference>
<evidence type="ECO:0000256" key="3">
    <source>
        <dbReference type="ARBA" id="ARBA00004613"/>
    </source>
</evidence>
<dbReference type="GO" id="GO:0046872">
    <property type="term" value="F:metal ion binding"/>
    <property type="evidence" value="ECO:0007669"/>
    <property type="project" value="UniProtKB-KW"/>
</dbReference>
<comment type="subunit">
    <text evidence="5">Homodimer.</text>
</comment>
<evidence type="ECO:0000256" key="6">
    <source>
        <dbReference type="ARBA" id="ARBA00022525"/>
    </source>
</evidence>
<keyword evidence="6" id="KW-0964">Secreted</keyword>
<evidence type="ECO:0000256" key="5">
    <source>
        <dbReference type="ARBA" id="ARBA00011738"/>
    </source>
</evidence>
<gene>
    <name evidence="14" type="ORF">Bca52824_050100</name>
</gene>
<comment type="similarity">
    <text evidence="4">Belongs to the metallophosphoesterase superfamily. Purple acid phosphatase family.</text>
</comment>
<comment type="cofactor">
    <cofactor evidence="1">
        <name>Zn(2+)</name>
        <dbReference type="ChEBI" id="CHEBI:29105"/>
    </cofactor>
</comment>
<keyword evidence="15" id="KW-1185">Reference proteome</keyword>
<dbReference type="PANTHER" id="PTHR32440">
    <property type="entry name" value="PHOSPHATASE DCR2-RELATED-RELATED"/>
    <property type="match status" value="1"/>
</dbReference>